<dbReference type="InterPro" id="IPR029058">
    <property type="entry name" value="AB_hydrolase_fold"/>
</dbReference>
<dbReference type="Gene3D" id="3.40.50.1820">
    <property type="entry name" value="alpha/beta hydrolase"/>
    <property type="match status" value="1"/>
</dbReference>
<organism evidence="5 6">
    <name type="scientific">Noviherbaspirillum album</name>
    <dbReference type="NCBI Taxonomy" id="3080276"/>
    <lineage>
        <taxon>Bacteria</taxon>
        <taxon>Pseudomonadati</taxon>
        <taxon>Pseudomonadota</taxon>
        <taxon>Betaproteobacteria</taxon>
        <taxon>Burkholderiales</taxon>
        <taxon>Oxalobacteraceae</taxon>
        <taxon>Noviherbaspirillum</taxon>
    </lineage>
</organism>
<keyword evidence="4" id="KW-0472">Membrane</keyword>
<comment type="caution">
    <text evidence="5">The sequence shown here is derived from an EMBL/GenBank/DDBJ whole genome shotgun (WGS) entry which is preliminary data.</text>
</comment>
<evidence type="ECO:0000313" key="5">
    <source>
        <dbReference type="EMBL" id="MEC4723312.1"/>
    </source>
</evidence>
<evidence type="ECO:0000256" key="3">
    <source>
        <dbReference type="ARBA" id="ARBA00022989"/>
    </source>
</evidence>
<keyword evidence="3" id="KW-1133">Transmembrane helix</keyword>
<name>A0ABU6JJG2_9BURK</name>
<dbReference type="InterPro" id="IPR007941">
    <property type="entry name" value="DUF726"/>
</dbReference>
<reference evidence="5 6" key="1">
    <citation type="submission" date="2023-10" db="EMBL/GenBank/DDBJ databases">
        <title>Noviherbaspirillum sp. CPCC 100848 genome assembly.</title>
        <authorList>
            <person name="Li X.Y."/>
            <person name="Fang X.M."/>
        </authorList>
    </citation>
    <scope>NUCLEOTIDE SEQUENCE [LARGE SCALE GENOMIC DNA]</scope>
    <source>
        <strain evidence="5 6">CPCC 100848</strain>
    </source>
</reference>
<accession>A0ABU6JJG2</accession>
<dbReference type="RefSeq" id="WP_326509934.1">
    <property type="nucleotide sequence ID" value="NZ_JAWIIV010000049.1"/>
</dbReference>
<sequence length="407" mass="43263">MTRAGTHWDDNLCAEHDGTIASFRNLELQLDDIEDFETIFERDSTDMLRVGKIGVGVVAGAAILGPVGMMAAPGVATALGGLGVLGAAGTGTTISTLSGAALTSASLAAVGGGSMAAGSAVLAAVGGALGGYKSGVISNGYFGKVEHFDIRKVKKGSRNAVIFVNGLLSEGQDDVEEWTDHLQEHFPRHTWYQLDWEACNLRRLNNWIDGKVRTRTAFTAFKMATSAARVVKGAAGPVAAVTNLPDLVGNPWHTAMVKAQMTGVMLADAIARTKGSRFTLVGHSLGVRVIHYALLLLATKNVRRVDNAYLLGGAVGGGKKDATDWANAERAVKGRIFNCYSEKDDVLRYLYRVANAGLSSPVGYEGIHYKSEQIFDFDCTALVGGHTEWKAQFGEIITQIDDWPMAA</sequence>
<proteinExistence type="predicted"/>
<evidence type="ECO:0000256" key="1">
    <source>
        <dbReference type="ARBA" id="ARBA00004141"/>
    </source>
</evidence>
<gene>
    <name evidence="5" type="ORF">RY831_29580</name>
</gene>
<dbReference type="SUPFAM" id="SSF53474">
    <property type="entry name" value="alpha/beta-Hydrolases"/>
    <property type="match status" value="1"/>
</dbReference>
<comment type="subcellular location">
    <subcellularLocation>
        <location evidence="1">Membrane</location>
        <topology evidence="1">Multi-pass membrane protein</topology>
    </subcellularLocation>
</comment>
<dbReference type="Proteomes" id="UP001352263">
    <property type="component" value="Unassembled WGS sequence"/>
</dbReference>
<keyword evidence="6" id="KW-1185">Reference proteome</keyword>
<evidence type="ECO:0000256" key="2">
    <source>
        <dbReference type="ARBA" id="ARBA00022692"/>
    </source>
</evidence>
<evidence type="ECO:0000313" key="6">
    <source>
        <dbReference type="Proteomes" id="UP001352263"/>
    </source>
</evidence>
<dbReference type="Pfam" id="PF05277">
    <property type="entry name" value="DUF726"/>
    <property type="match status" value="1"/>
</dbReference>
<dbReference type="PANTHER" id="PTHR17920:SF3">
    <property type="entry name" value="TRANSMEMBRANE AND COILED-COIL DOMAIN-CONTAINING PROTEIN 4"/>
    <property type="match status" value="1"/>
</dbReference>
<keyword evidence="2" id="KW-0812">Transmembrane</keyword>
<evidence type="ECO:0000256" key="4">
    <source>
        <dbReference type="ARBA" id="ARBA00023136"/>
    </source>
</evidence>
<dbReference type="PANTHER" id="PTHR17920">
    <property type="entry name" value="TRANSMEMBRANE AND COILED-COIL DOMAIN-CONTAINING PROTEIN 4 TMCO4"/>
    <property type="match status" value="1"/>
</dbReference>
<protein>
    <submittedName>
        <fullName evidence="5">DUF726 domain-containing protein</fullName>
    </submittedName>
</protein>
<dbReference type="EMBL" id="JAWIIV010000049">
    <property type="protein sequence ID" value="MEC4723312.1"/>
    <property type="molecule type" value="Genomic_DNA"/>
</dbReference>